<evidence type="ECO:0000256" key="4">
    <source>
        <dbReference type="ARBA" id="ARBA00019912"/>
    </source>
</evidence>
<keyword evidence="6 14" id="KW-0963">Cytoplasm</keyword>
<dbReference type="PANTHER" id="PTHR23078:SF3">
    <property type="entry name" value="VESICLE-FUSING ATPASE"/>
    <property type="match status" value="1"/>
</dbReference>
<dbReference type="CDD" id="cd00009">
    <property type="entry name" value="AAA"/>
    <property type="match status" value="1"/>
</dbReference>
<feature type="domain" description="AAA+ ATPase" evidence="15">
    <location>
        <begin position="517"/>
        <end position="654"/>
    </location>
</feature>
<dbReference type="SUPFAM" id="SSF52540">
    <property type="entry name" value="P-loop containing nucleoside triphosphate hydrolases"/>
    <property type="match status" value="2"/>
</dbReference>
<evidence type="ECO:0000256" key="9">
    <source>
        <dbReference type="ARBA" id="ARBA00022840"/>
    </source>
</evidence>
<evidence type="ECO:0000313" key="17">
    <source>
        <dbReference type="EMBL" id="CAB3263467.1"/>
    </source>
</evidence>
<dbReference type="PROSITE" id="PS00674">
    <property type="entry name" value="AAA"/>
    <property type="match status" value="1"/>
</dbReference>
<evidence type="ECO:0000259" key="16">
    <source>
        <dbReference type="SMART" id="SM01073"/>
    </source>
</evidence>
<keyword evidence="7" id="KW-0677">Repeat</keyword>
<dbReference type="InterPro" id="IPR029067">
    <property type="entry name" value="CDC48_domain_2-like_sf"/>
</dbReference>
<dbReference type="InterPro" id="IPR009010">
    <property type="entry name" value="Asp_de-COase-like_dom_sf"/>
</dbReference>
<comment type="similarity">
    <text evidence="2 14">Belongs to the AAA ATPase family.</text>
</comment>
<evidence type="ECO:0000256" key="12">
    <source>
        <dbReference type="ARBA" id="ARBA00046527"/>
    </source>
</evidence>
<dbReference type="Pfam" id="PF00004">
    <property type="entry name" value="AAA"/>
    <property type="match status" value="2"/>
</dbReference>
<dbReference type="InterPro" id="IPR054419">
    <property type="entry name" value="NSF_ATPase_lid"/>
</dbReference>
<dbReference type="GO" id="GO:0005524">
    <property type="term" value="F:ATP binding"/>
    <property type="evidence" value="ECO:0007669"/>
    <property type="project" value="UniProtKB-UniRule"/>
</dbReference>
<evidence type="ECO:0000256" key="8">
    <source>
        <dbReference type="ARBA" id="ARBA00022741"/>
    </source>
</evidence>
<dbReference type="FunFam" id="3.40.50.300:FF:000187">
    <property type="entry name" value="Vesicular-fusion ATPase SEC18"/>
    <property type="match status" value="1"/>
</dbReference>
<dbReference type="GO" id="GO:0006891">
    <property type="term" value="P:intra-Golgi vesicle-mediated transport"/>
    <property type="evidence" value="ECO:0007669"/>
    <property type="project" value="TreeGrafter"/>
</dbReference>
<dbReference type="InterPro" id="IPR041569">
    <property type="entry name" value="AAA_lid_3"/>
</dbReference>
<keyword evidence="10 14" id="KW-0460">Magnesium</keyword>
<evidence type="ECO:0000256" key="2">
    <source>
        <dbReference type="ARBA" id="ARBA00006914"/>
    </source>
</evidence>
<keyword evidence="8 14" id="KW-0547">Nucleotide-binding</keyword>
<evidence type="ECO:0000256" key="10">
    <source>
        <dbReference type="ARBA" id="ARBA00022842"/>
    </source>
</evidence>
<dbReference type="InterPro" id="IPR003959">
    <property type="entry name" value="ATPase_AAA_core"/>
</dbReference>
<evidence type="ECO:0000256" key="14">
    <source>
        <dbReference type="RuleBase" id="RU367045"/>
    </source>
</evidence>
<dbReference type="Pfam" id="PF21964">
    <property type="entry name" value="NSF_ATPase_lid"/>
    <property type="match status" value="1"/>
</dbReference>
<sequence length="722" mass="79715">MSYTVAKCPSNDLSMTNCVIVSSSESSRHVLVENGRNEKFVFTTYPNDAMAPESMGFSAIQRKWAYLGIGQKIRVSNCSKFPDVEELTITVDFFRAQNANNKLSFNTDDMSSYFLKQFAHFNHSVMISQQFLYIFQSTHLLFSIKSMKVNSPHKNVGVTNKSTKIIFESSPESPITLTGKSRSRAGRGNIINPDFDFRKLGIGGLDDEFTEIFRRAFASRVLPSDVIEQMGAKHVKGILLHGPPGCGKTLMARQIGKMLSAREPQIVNGPEILNKYVGESESNIRKLFEAAEEEQKKLGLNSGLHIIIFDEIDAICKQRGSVQGASGVHDTVVNQLLSKIDGVEPLNNILVIGMTNRPDLIDDALLRPGRLEVKKEIGLPDEKGRLEILRIHSEKMIESQKLADDVNLNEIANLTKNFSGAELAGLIGAAQSCAFVRHTKAGSKVEVNLDTIDALQVCRADFMAGLENDIKPAYGSKEEDVERYMRNGILMWGSPVEETLKSGSLLVNQVRNSDKTPLVSVLLTGAVGSGKTALATRIAVDSGFPFLKICSPGNLVGFSESAKCQHLKKVFDDAYKSQLSCVVIDDIEKLIEYNPIGPRFSNIVTQAMMVLCKNLPPLGRRLLVIATSSNRDVIHEMGMDKSFDSHIHIKCLSNESEVMHALESLDAFTTEERSSIKRSLSGRKLWVGIKSLIRMVGTAEQAEDNMRVPTFIALLEDEGGMQ</sequence>
<evidence type="ECO:0000256" key="3">
    <source>
        <dbReference type="ARBA" id="ARBA00012674"/>
    </source>
</evidence>
<keyword evidence="14" id="KW-0479">Metal-binding</keyword>
<dbReference type="PANTHER" id="PTHR23078">
    <property type="entry name" value="VESICULAR-FUSION PROTEIN NSF"/>
    <property type="match status" value="1"/>
</dbReference>
<feature type="domain" description="AAA+ ATPase" evidence="15">
    <location>
        <begin position="234"/>
        <end position="381"/>
    </location>
</feature>
<dbReference type="AlphaFoldDB" id="A0A6F9DJ40"/>
<protein>
    <recommendedName>
        <fullName evidence="4 14">Vesicle-fusing ATPase</fullName>
        <ecNumber evidence="3 14">3.6.4.6</ecNumber>
    </recommendedName>
</protein>
<proteinExistence type="evidence at transcript level"/>
<comment type="catalytic activity">
    <reaction evidence="13 14">
        <text>ATP + H2O = ADP + phosphate + H(+)</text>
        <dbReference type="Rhea" id="RHEA:13065"/>
        <dbReference type="ChEBI" id="CHEBI:15377"/>
        <dbReference type="ChEBI" id="CHEBI:15378"/>
        <dbReference type="ChEBI" id="CHEBI:30616"/>
        <dbReference type="ChEBI" id="CHEBI:43474"/>
        <dbReference type="ChEBI" id="CHEBI:456216"/>
        <dbReference type="EC" id="3.6.4.6"/>
    </reaction>
</comment>
<dbReference type="Gene3D" id="1.10.8.60">
    <property type="match status" value="2"/>
</dbReference>
<dbReference type="FunFam" id="1.10.8.60:FF:000026">
    <property type="entry name" value="vesicle-fusing ATPase isoform X1"/>
    <property type="match status" value="1"/>
</dbReference>
<dbReference type="EMBL" id="LR787605">
    <property type="protein sequence ID" value="CAB3263467.1"/>
    <property type="molecule type" value="mRNA"/>
</dbReference>
<reference evidence="17" key="1">
    <citation type="submission" date="2020-04" db="EMBL/GenBank/DDBJ databases">
        <authorList>
            <person name="Neveu A P."/>
        </authorList>
    </citation>
    <scope>NUCLEOTIDE SEQUENCE</scope>
    <source>
        <tissue evidence="17">Whole embryo</tissue>
    </source>
</reference>
<dbReference type="Gene3D" id="2.40.40.20">
    <property type="match status" value="1"/>
</dbReference>
<dbReference type="InterPro" id="IPR027417">
    <property type="entry name" value="P-loop_NTPase"/>
</dbReference>
<comment type="subunit">
    <text evidence="12">Homohexamer. Interacts with GABARAP and GABARAPL2. Interacts with GRIA2. Interacts with PLK2, leading to disrupt the interaction with GRIA2. Interacts with MUSK; may regulate MUSK endocytosis and activity. Interacts with CDK16.</text>
</comment>
<keyword evidence="14" id="KW-0378">Hydrolase</keyword>
<evidence type="ECO:0000256" key="1">
    <source>
        <dbReference type="ARBA" id="ARBA00004496"/>
    </source>
</evidence>
<keyword evidence="14" id="KW-0931">ER-Golgi transport</keyword>
<organism evidence="17">
    <name type="scientific">Phallusia mammillata</name>
    <dbReference type="NCBI Taxonomy" id="59560"/>
    <lineage>
        <taxon>Eukaryota</taxon>
        <taxon>Metazoa</taxon>
        <taxon>Chordata</taxon>
        <taxon>Tunicata</taxon>
        <taxon>Ascidiacea</taxon>
        <taxon>Phlebobranchia</taxon>
        <taxon>Ascidiidae</taxon>
        <taxon>Phallusia</taxon>
    </lineage>
</organism>
<feature type="domain" description="CDC48 N-terminal subdomain" evidence="16">
    <location>
        <begin position="2"/>
        <end position="81"/>
    </location>
</feature>
<dbReference type="GO" id="GO:0016887">
    <property type="term" value="F:ATP hydrolysis activity"/>
    <property type="evidence" value="ECO:0007669"/>
    <property type="project" value="InterPro"/>
</dbReference>
<dbReference type="GO" id="GO:0043001">
    <property type="term" value="P:Golgi to plasma membrane protein transport"/>
    <property type="evidence" value="ECO:0007669"/>
    <property type="project" value="TreeGrafter"/>
</dbReference>
<dbReference type="Pfam" id="PF17862">
    <property type="entry name" value="AAA_lid_3"/>
    <property type="match status" value="1"/>
</dbReference>
<evidence type="ECO:0000256" key="7">
    <source>
        <dbReference type="ARBA" id="ARBA00022737"/>
    </source>
</evidence>
<dbReference type="InterPro" id="IPR003593">
    <property type="entry name" value="AAA+_ATPase"/>
</dbReference>
<evidence type="ECO:0000256" key="6">
    <source>
        <dbReference type="ARBA" id="ARBA00022490"/>
    </source>
</evidence>
<dbReference type="SUPFAM" id="SSF50692">
    <property type="entry name" value="ADC-like"/>
    <property type="match status" value="1"/>
</dbReference>
<dbReference type="SMART" id="SM00382">
    <property type="entry name" value="AAA"/>
    <property type="match status" value="2"/>
</dbReference>
<evidence type="ECO:0000259" key="15">
    <source>
        <dbReference type="SMART" id="SM00382"/>
    </source>
</evidence>
<dbReference type="Gene3D" id="3.10.330.10">
    <property type="match status" value="1"/>
</dbReference>
<dbReference type="InterPro" id="IPR003960">
    <property type="entry name" value="ATPase_AAA_CS"/>
</dbReference>
<keyword evidence="11 14" id="KW-0653">Protein transport</keyword>
<comment type="function">
    <text evidence="14">Required for vesicle-mediated transport. Catalyzes the fusion of transport vesicles within the Golgi cisternae. Is also required for transport from the endoplasmic reticulum to the Golgi stack. Seems to function as a fusion protein required for the delivery of cargo proteins to all compartments of the Golgi stack independent of vesicle origin.</text>
</comment>
<keyword evidence="9 14" id="KW-0067">ATP-binding</keyword>
<accession>A0A6F9DJ40</accession>
<comment type="subcellular location">
    <subcellularLocation>
        <location evidence="1 14">Cytoplasm</location>
    </subcellularLocation>
</comment>
<evidence type="ECO:0000256" key="11">
    <source>
        <dbReference type="ARBA" id="ARBA00022927"/>
    </source>
</evidence>
<dbReference type="Gene3D" id="3.40.50.300">
    <property type="entry name" value="P-loop containing nucleotide triphosphate hydrolases"/>
    <property type="match status" value="2"/>
</dbReference>
<dbReference type="EC" id="3.6.4.6" evidence="3 14"/>
<name>A0A6F9DJ40_9ASCI</name>
<dbReference type="SUPFAM" id="SSF54585">
    <property type="entry name" value="Cdc48 domain 2-like"/>
    <property type="match status" value="1"/>
</dbReference>
<dbReference type="SMART" id="SM01073">
    <property type="entry name" value="CDC48_N"/>
    <property type="match status" value="1"/>
</dbReference>
<gene>
    <name evidence="17" type="primary">Loc728806</name>
</gene>
<dbReference type="InterPro" id="IPR039812">
    <property type="entry name" value="Vesicle-fus_ATPase"/>
</dbReference>
<dbReference type="GO" id="GO:0035494">
    <property type="term" value="P:SNARE complex disassembly"/>
    <property type="evidence" value="ECO:0007669"/>
    <property type="project" value="InterPro"/>
</dbReference>
<dbReference type="GO" id="GO:0046872">
    <property type="term" value="F:metal ion binding"/>
    <property type="evidence" value="ECO:0007669"/>
    <property type="project" value="UniProtKB-UniRule"/>
</dbReference>
<keyword evidence="5 14" id="KW-0813">Transport</keyword>
<dbReference type="GO" id="GO:0005795">
    <property type="term" value="C:Golgi stack"/>
    <property type="evidence" value="ECO:0007669"/>
    <property type="project" value="TreeGrafter"/>
</dbReference>
<evidence type="ECO:0000256" key="13">
    <source>
        <dbReference type="ARBA" id="ARBA00048883"/>
    </source>
</evidence>
<comment type="cofactor">
    <cofactor evidence="14">
        <name>Mg(2+)</name>
        <dbReference type="ChEBI" id="CHEBI:18420"/>
    </cofactor>
    <text evidence="14">Binds 1 Mg(2+) ion per subunit.</text>
</comment>
<evidence type="ECO:0000256" key="5">
    <source>
        <dbReference type="ARBA" id="ARBA00022448"/>
    </source>
</evidence>
<dbReference type="FunFam" id="3.40.50.300:FF:000166">
    <property type="entry name" value="vesicle-fusing ATPase isoform X1"/>
    <property type="match status" value="1"/>
</dbReference>
<dbReference type="InterPro" id="IPR003338">
    <property type="entry name" value="CDC4_N-term_subdom"/>
</dbReference>